<dbReference type="Gene3D" id="3.40.190.290">
    <property type="match status" value="1"/>
</dbReference>
<dbReference type="Proteomes" id="UP000241346">
    <property type="component" value="Unassembled WGS sequence"/>
</dbReference>
<evidence type="ECO:0000313" key="7">
    <source>
        <dbReference type="Proteomes" id="UP000241346"/>
    </source>
</evidence>
<dbReference type="OrthoDB" id="5723059at2"/>
<dbReference type="FunFam" id="1.10.10.10:FF:000001">
    <property type="entry name" value="LysR family transcriptional regulator"/>
    <property type="match status" value="1"/>
</dbReference>
<proteinExistence type="inferred from homology"/>
<evidence type="ECO:0000256" key="1">
    <source>
        <dbReference type="ARBA" id="ARBA00009437"/>
    </source>
</evidence>
<dbReference type="Gene3D" id="1.10.10.10">
    <property type="entry name" value="Winged helix-like DNA-binding domain superfamily/Winged helix DNA-binding domain"/>
    <property type="match status" value="1"/>
</dbReference>
<dbReference type="PANTHER" id="PTHR30126:SF91">
    <property type="entry name" value="LYSR FAMILY TRANSCRIPTIONAL REGULATOR"/>
    <property type="match status" value="1"/>
</dbReference>
<reference evidence="6 7" key="1">
    <citation type="submission" date="2018-03" db="EMBL/GenBank/DDBJ databases">
        <title>Whole genome sequencing of Histamine producing bacteria.</title>
        <authorList>
            <person name="Butler K."/>
        </authorList>
    </citation>
    <scope>NUCLEOTIDE SEQUENCE [LARGE SCALE GENOMIC DNA]</scope>
    <source>
        <strain evidence="6 7">DSM 19138</strain>
    </source>
</reference>
<comment type="caution">
    <text evidence="6">The sequence shown here is derived from an EMBL/GenBank/DDBJ whole genome shotgun (WGS) entry which is preliminary data.</text>
</comment>
<organism evidence="6 7">
    <name type="scientific">Photobacterium rosenbergii</name>
    <dbReference type="NCBI Taxonomy" id="294936"/>
    <lineage>
        <taxon>Bacteria</taxon>
        <taxon>Pseudomonadati</taxon>
        <taxon>Pseudomonadota</taxon>
        <taxon>Gammaproteobacteria</taxon>
        <taxon>Vibrionales</taxon>
        <taxon>Vibrionaceae</taxon>
        <taxon>Photobacterium</taxon>
    </lineage>
</organism>
<accession>A0A2T3NHW0</accession>
<evidence type="ECO:0000256" key="3">
    <source>
        <dbReference type="ARBA" id="ARBA00023125"/>
    </source>
</evidence>
<feature type="domain" description="HTH lysR-type" evidence="5">
    <location>
        <begin position="1"/>
        <end position="60"/>
    </location>
</feature>
<evidence type="ECO:0000256" key="2">
    <source>
        <dbReference type="ARBA" id="ARBA00023015"/>
    </source>
</evidence>
<dbReference type="AlphaFoldDB" id="A0A2T3NHW0"/>
<evidence type="ECO:0000259" key="5">
    <source>
        <dbReference type="PROSITE" id="PS50931"/>
    </source>
</evidence>
<dbReference type="RefSeq" id="WP_107297844.1">
    <property type="nucleotide sequence ID" value="NZ_PYMB01000002.1"/>
</dbReference>
<dbReference type="InterPro" id="IPR036390">
    <property type="entry name" value="WH_DNA-bd_sf"/>
</dbReference>
<dbReference type="PANTHER" id="PTHR30126">
    <property type="entry name" value="HTH-TYPE TRANSCRIPTIONAL REGULATOR"/>
    <property type="match status" value="1"/>
</dbReference>
<dbReference type="Pfam" id="PF00126">
    <property type="entry name" value="HTH_1"/>
    <property type="match status" value="1"/>
</dbReference>
<keyword evidence="4" id="KW-0804">Transcription</keyword>
<dbReference type="GO" id="GO:0000976">
    <property type="term" value="F:transcription cis-regulatory region binding"/>
    <property type="evidence" value="ECO:0007669"/>
    <property type="project" value="TreeGrafter"/>
</dbReference>
<name>A0A2T3NHW0_9GAMM</name>
<sequence length="301" mass="34189">MTFSIEQLTTFVAVYETKSFSKAATQLGKHRTTTSQVISNLEDDLAIPLFERVGRSVEATNAGRMLYHYAKIVVEQARALNKVAMSLSAGMVEEINIAYSSFIPNNVLVAIRDRLSEQFPLLKVNYYIRSKPEIEAGIENGDFQFAFVNVDARRAMHSKDATFLRNLTFRVYASKYSEIARTPNDLVLSKLKTTRQLVLKSMIDDEMAEKIIMSANYEVVDSLALMIKLIKEDIGWGVMPNMVFVDNVIEGITEVEFDEFQDDIMVPIGFWCVFSENLTEIKQAIMEAVSDFVETAPRMRR</sequence>
<dbReference type="InterPro" id="IPR036388">
    <property type="entry name" value="WH-like_DNA-bd_sf"/>
</dbReference>
<dbReference type="SUPFAM" id="SSF46785">
    <property type="entry name" value="Winged helix' DNA-binding domain"/>
    <property type="match status" value="1"/>
</dbReference>
<dbReference type="GO" id="GO:0003700">
    <property type="term" value="F:DNA-binding transcription factor activity"/>
    <property type="evidence" value="ECO:0007669"/>
    <property type="project" value="InterPro"/>
</dbReference>
<gene>
    <name evidence="6" type="ORF">C9J01_09285</name>
</gene>
<keyword evidence="3" id="KW-0238">DNA-binding</keyword>
<dbReference type="EMBL" id="PYMB01000002">
    <property type="protein sequence ID" value="PSW14605.1"/>
    <property type="molecule type" value="Genomic_DNA"/>
</dbReference>
<comment type="similarity">
    <text evidence="1">Belongs to the LysR transcriptional regulatory family.</text>
</comment>
<keyword evidence="2" id="KW-0805">Transcription regulation</keyword>
<evidence type="ECO:0000256" key="4">
    <source>
        <dbReference type="ARBA" id="ARBA00023163"/>
    </source>
</evidence>
<protein>
    <submittedName>
        <fullName evidence="6">LysR family transcriptional regulator</fullName>
    </submittedName>
</protein>
<evidence type="ECO:0000313" key="6">
    <source>
        <dbReference type="EMBL" id="PSW14605.1"/>
    </source>
</evidence>
<dbReference type="InterPro" id="IPR000847">
    <property type="entry name" value="LysR_HTH_N"/>
</dbReference>
<dbReference type="SUPFAM" id="SSF53850">
    <property type="entry name" value="Periplasmic binding protein-like II"/>
    <property type="match status" value="1"/>
</dbReference>
<dbReference type="PROSITE" id="PS50931">
    <property type="entry name" value="HTH_LYSR"/>
    <property type="match status" value="1"/>
</dbReference>